<reference evidence="15" key="1">
    <citation type="submission" date="2025-08" db="UniProtKB">
        <authorList>
            <consortium name="RefSeq"/>
        </authorList>
    </citation>
    <scope>IDENTIFICATION</scope>
    <source>
        <tissue evidence="15">Tentacle</tissue>
    </source>
</reference>
<proteinExistence type="inferred from homology"/>
<evidence type="ECO:0000256" key="13">
    <source>
        <dbReference type="SAM" id="SignalP"/>
    </source>
</evidence>
<dbReference type="Proteomes" id="UP000515163">
    <property type="component" value="Unplaced"/>
</dbReference>
<dbReference type="GO" id="GO:0005576">
    <property type="term" value="C:extracellular region"/>
    <property type="evidence" value="ECO:0007669"/>
    <property type="project" value="TreeGrafter"/>
</dbReference>
<dbReference type="GO" id="GO:0098552">
    <property type="term" value="C:side of membrane"/>
    <property type="evidence" value="ECO:0007669"/>
    <property type="project" value="UniProtKB-KW"/>
</dbReference>
<dbReference type="RefSeq" id="XP_031549255.1">
    <property type="nucleotide sequence ID" value="XM_031693395.1"/>
</dbReference>
<keyword evidence="4" id="KW-0336">GPI-anchor</keyword>
<dbReference type="AlphaFoldDB" id="A0A6P8H9T8"/>
<keyword evidence="10" id="KW-0449">Lipoprotein</keyword>
<gene>
    <name evidence="15" type="primary">LOC116286808</name>
</gene>
<evidence type="ECO:0000256" key="2">
    <source>
        <dbReference type="ARBA" id="ARBA00010260"/>
    </source>
</evidence>
<dbReference type="GO" id="GO:1905475">
    <property type="term" value="P:regulation of protein localization to membrane"/>
    <property type="evidence" value="ECO:0007669"/>
    <property type="project" value="TreeGrafter"/>
</dbReference>
<keyword evidence="8" id="KW-0325">Glycoprotein</keyword>
<organism evidence="14 15">
    <name type="scientific">Actinia tenebrosa</name>
    <name type="common">Australian red waratah sea anemone</name>
    <dbReference type="NCBI Taxonomy" id="6105"/>
    <lineage>
        <taxon>Eukaryota</taxon>
        <taxon>Metazoa</taxon>
        <taxon>Cnidaria</taxon>
        <taxon>Anthozoa</taxon>
        <taxon>Hexacorallia</taxon>
        <taxon>Actiniaria</taxon>
        <taxon>Actiniidae</taxon>
        <taxon>Actinia</taxon>
    </lineage>
</organism>
<evidence type="ECO:0000256" key="4">
    <source>
        <dbReference type="ARBA" id="ARBA00022622"/>
    </source>
</evidence>
<feature type="chain" id="PRO_5027694660" evidence="13">
    <location>
        <begin position="29"/>
        <end position="566"/>
    </location>
</feature>
<dbReference type="PANTHER" id="PTHR10822:SF29">
    <property type="entry name" value="DIVISION ABNORMALLY DELAYED PROTEIN"/>
    <property type="match status" value="1"/>
</dbReference>
<name>A0A6P8H9T8_ACTTE</name>
<dbReference type="InParanoid" id="A0A6P8H9T8"/>
<dbReference type="PANTHER" id="PTHR10822">
    <property type="entry name" value="GLYPICAN"/>
    <property type="match status" value="1"/>
</dbReference>
<evidence type="ECO:0000256" key="5">
    <source>
        <dbReference type="ARBA" id="ARBA00022729"/>
    </source>
</evidence>
<comment type="similarity">
    <text evidence="2 11">Belongs to the glypican family.</text>
</comment>
<evidence type="ECO:0000256" key="6">
    <source>
        <dbReference type="ARBA" id="ARBA00022974"/>
    </source>
</evidence>
<dbReference type="GO" id="GO:0009986">
    <property type="term" value="C:cell surface"/>
    <property type="evidence" value="ECO:0007669"/>
    <property type="project" value="TreeGrafter"/>
</dbReference>
<evidence type="ECO:0000256" key="1">
    <source>
        <dbReference type="ARBA" id="ARBA00004609"/>
    </source>
</evidence>
<keyword evidence="9" id="KW-0357">Heparan sulfate</keyword>
<dbReference type="GeneID" id="116286808"/>
<keyword evidence="7" id="KW-0472">Membrane</keyword>
<dbReference type="KEGG" id="aten:116286808"/>
<evidence type="ECO:0000256" key="11">
    <source>
        <dbReference type="RuleBase" id="RU003518"/>
    </source>
</evidence>
<accession>A0A6P8H9T8</accession>
<evidence type="ECO:0000256" key="3">
    <source>
        <dbReference type="ARBA" id="ARBA00022475"/>
    </source>
</evidence>
<feature type="signal peptide" evidence="13">
    <location>
        <begin position="1"/>
        <end position="28"/>
    </location>
</feature>
<sequence length="566" mass="61860">MKPSRSIYSICLLSVLLACLCSTRKVKASCSKQLGPAVPQQPRIPSQGHEPKICVNNKTCCTLQMEGDLKQKAVNVLKDKVDRRLDGLKGPMDTLRKTLKVHFQGVIEDAKLTNLEFLHKQNVNISSIGLPLVTALFNQVEDYIDNPNANLTTVVLQFFRDAFPPLFNYATRQSQKFSHQYEKCLKKSVDTVQIFGKTPFRIAAQIEKVLRPMQLFLQSLSFASKTVNETKTLGFTKGCPPLLLQMKYCALCNGEDKSVKPCENYCIDVLKSCLATSVQLQSQWGLYFDALRDLSTSLSKSPNRENVLYSVFHELSLAIYQALPIHISDDKLKAGLFQACGPPQFGSGISVQNGGQTTGTQQHIKTQLKEVMTNANKELTSFKTSYEQLPLDVCTKERVSAPQTEKIVSGNCWNGTALGRYTGPVSSPLPSLEALPQDTLRITNLVQNMKTNIQTMKKYTIKYMGGEGSAFSGDSNVITGSGDCDDEDESCTSGESGDGTNGADNGIKGDTNTDFYLISTTPNPNEVNVLGGGQSNVKGSGKSGGTSVIVSSTLNLLLLMSVFVFL</sequence>
<keyword evidence="6" id="KW-0654">Proteoglycan</keyword>
<evidence type="ECO:0000256" key="10">
    <source>
        <dbReference type="ARBA" id="ARBA00023288"/>
    </source>
</evidence>
<dbReference type="Pfam" id="PF01153">
    <property type="entry name" value="Glypican"/>
    <property type="match status" value="1"/>
</dbReference>
<evidence type="ECO:0000313" key="15">
    <source>
        <dbReference type="RefSeq" id="XP_031549255.1"/>
    </source>
</evidence>
<evidence type="ECO:0000256" key="12">
    <source>
        <dbReference type="SAM" id="MobiDB-lite"/>
    </source>
</evidence>
<dbReference type="OrthoDB" id="6380619at2759"/>
<evidence type="ECO:0000256" key="9">
    <source>
        <dbReference type="ARBA" id="ARBA00023207"/>
    </source>
</evidence>
<dbReference type="GO" id="GO:0016477">
    <property type="term" value="P:cell migration"/>
    <property type="evidence" value="ECO:0007669"/>
    <property type="project" value="TreeGrafter"/>
</dbReference>
<feature type="region of interest" description="Disordered" evidence="12">
    <location>
        <begin position="482"/>
        <end position="508"/>
    </location>
</feature>
<comment type="subcellular location">
    <subcellularLocation>
        <location evidence="1">Cell membrane</location>
        <topology evidence="1">Lipid-anchor</topology>
        <topology evidence="1">GPI-anchor</topology>
    </subcellularLocation>
</comment>
<dbReference type="GO" id="GO:0090263">
    <property type="term" value="P:positive regulation of canonical Wnt signaling pathway"/>
    <property type="evidence" value="ECO:0007669"/>
    <property type="project" value="TreeGrafter"/>
</dbReference>
<evidence type="ECO:0000256" key="8">
    <source>
        <dbReference type="ARBA" id="ARBA00023180"/>
    </source>
</evidence>
<keyword evidence="3" id="KW-1003">Cell membrane</keyword>
<keyword evidence="14" id="KW-1185">Reference proteome</keyword>
<protein>
    <submittedName>
        <fullName evidence="15">Glypican-6-like</fullName>
    </submittedName>
</protein>
<evidence type="ECO:0000256" key="7">
    <source>
        <dbReference type="ARBA" id="ARBA00023136"/>
    </source>
</evidence>
<dbReference type="InterPro" id="IPR001863">
    <property type="entry name" value="Glypican"/>
</dbReference>
<dbReference type="PROSITE" id="PS51257">
    <property type="entry name" value="PROKAR_LIPOPROTEIN"/>
    <property type="match status" value="1"/>
</dbReference>
<keyword evidence="5 13" id="KW-0732">Signal</keyword>
<dbReference type="GO" id="GO:0005886">
    <property type="term" value="C:plasma membrane"/>
    <property type="evidence" value="ECO:0007669"/>
    <property type="project" value="UniProtKB-SubCell"/>
</dbReference>
<evidence type="ECO:0000313" key="14">
    <source>
        <dbReference type="Proteomes" id="UP000515163"/>
    </source>
</evidence>